<evidence type="ECO:0000256" key="13">
    <source>
        <dbReference type="ARBA" id="ARBA00023239"/>
    </source>
</evidence>
<keyword evidence="8" id="KW-0067">ATP-binding</keyword>
<dbReference type="KEGG" id="aqu:100636336"/>
<evidence type="ECO:0000256" key="8">
    <source>
        <dbReference type="ARBA" id="ARBA00022840"/>
    </source>
</evidence>
<dbReference type="GO" id="GO:0007189">
    <property type="term" value="P:adenylate cyclase-activating G protein-coupled receptor signaling pathway"/>
    <property type="evidence" value="ECO:0007669"/>
    <property type="project" value="TreeGrafter"/>
</dbReference>
<organism evidence="17 18">
    <name type="scientific">Amphimedon queenslandica</name>
    <name type="common">Sponge</name>
    <dbReference type="NCBI Taxonomy" id="400682"/>
    <lineage>
        <taxon>Eukaryota</taxon>
        <taxon>Metazoa</taxon>
        <taxon>Porifera</taxon>
        <taxon>Demospongiae</taxon>
        <taxon>Heteroscleromorpha</taxon>
        <taxon>Haplosclerida</taxon>
        <taxon>Niphatidae</taxon>
        <taxon>Amphimedon</taxon>
    </lineage>
</organism>
<evidence type="ECO:0000256" key="4">
    <source>
        <dbReference type="ARBA" id="ARBA00012201"/>
    </source>
</evidence>
<keyword evidence="5 15" id="KW-0812">Transmembrane</keyword>
<keyword evidence="9" id="KW-0460">Magnesium</keyword>
<evidence type="ECO:0000256" key="9">
    <source>
        <dbReference type="ARBA" id="ARBA00022842"/>
    </source>
</evidence>
<dbReference type="FunFam" id="3.30.70.1230:FF:000006">
    <property type="entry name" value="Adenylate cyclase"/>
    <property type="match status" value="1"/>
</dbReference>
<feature type="transmembrane region" description="Helical" evidence="15">
    <location>
        <begin position="781"/>
        <end position="801"/>
    </location>
</feature>
<comment type="similarity">
    <text evidence="14">Belongs to the adenylyl cyclase class-4/guanylyl cyclase family.</text>
</comment>
<comment type="cofactor">
    <cofactor evidence="2">
        <name>Mg(2+)</name>
        <dbReference type="ChEBI" id="CHEBI:18420"/>
    </cofactor>
</comment>
<evidence type="ECO:0000313" key="18">
    <source>
        <dbReference type="Proteomes" id="UP000007879"/>
    </source>
</evidence>
<feature type="transmembrane region" description="Helical" evidence="15">
    <location>
        <begin position="115"/>
        <end position="134"/>
    </location>
</feature>
<feature type="transmembrane region" description="Helical" evidence="15">
    <location>
        <begin position="591"/>
        <end position="612"/>
    </location>
</feature>
<sequence>MVRFQLTRKLTVSLLKKLWVVFTKIVNWNPGFLFQFRLSECKELYVDFLYTSYESQILWMFIVNAVYKAFLIALHPFAANMEHAEYIIFGVVALTVETALITLKFIKKDAFKKISYAALFLDLTLLLLFELIVFDAKSTGFNLLFSLTFLLNVTSCLQNSTFLTVFFIVALYMLNIAGYTCYYPNTSPGVDSIYKEIAAGYLILTTGSLVCLVVHFMISKEKWMAFQKIENNVITHLDIKKETLKQEKLLHSIFPPDIAKVAQASLSNELAKEDETEEFRKLHLNRSNNVSILFADIKGFTALSSKIDAKTLVETLNELFARFDCLAEDNNCMRIKILGDCYYCVSGLYDSSKTHAQNCVEMGLQMIEVIKRVSHETGYDISMRVGIHTGAVFSGLIGLEKWQFDVWSTDVNIANKMEATGKPGYVHISKKTYKEIKNLYNVEANCPRDEMKTYFVTGRKQNDASIDGEVSSVISEIDITAPDDSLKTIKPYSCALINHDIEMESPRSGSFKEGRRFGIADVSKTLGITRVSRSSSKLVKNRQDFIDSLASVVTKEHCNKLWKKFAHRYQLKFKKTQHEIEYLQGGVKPHLSYFVSMTIMSLFNYLTQLTILPRDNSIISHFLNVVAIIISMALTVIFFTQEYTNFFQVSILKKFVQALKHNRLYHYVLFMVMWVIALNAATIGIIQCEPNASLLMPYETLNSQEGRCDFVEYYLILLSILTLFVILPMSDLPFAGTLLFAVCSLFHMLIVLPFAYFDTFLLHHITLYGDNAMKMFIKNEIYLAVIAVFMVIFGMIVIWQFKYAKRINFLQTLEIVEQQNKVEVVKAHNCVLLSNLMPNHVVRHFLDPFISQKDLYYHYHEKVGVMFAAIPEFSSFYNEHPLNKYGLECLRLLNEIFGDFDQLLKKEPFSHLEKIKTIGSTYMIASGLQVSDCSIVNKIATKCLQEDSKYDGWKHLAILVKFSIALKEKLDKINHDSFTDFKMRIGISHGPVVAGVIGAKKPQYDVWGDTVNLASRMESTGVMGQTQVVQETKSILQGLGFNFKFRGFVNVKGKGELVTYFILD</sequence>
<evidence type="ECO:0000256" key="2">
    <source>
        <dbReference type="ARBA" id="ARBA00001946"/>
    </source>
</evidence>
<feature type="transmembrane region" description="Helical" evidence="15">
    <location>
        <begin position="197"/>
        <end position="218"/>
    </location>
</feature>
<comment type="subcellular location">
    <subcellularLocation>
        <location evidence="3">Membrane</location>
        <topology evidence="3">Multi-pass membrane protein</topology>
    </subcellularLocation>
</comment>
<feature type="transmembrane region" description="Helical" evidence="15">
    <location>
        <begin position="710"/>
        <end position="727"/>
    </location>
</feature>
<evidence type="ECO:0000256" key="6">
    <source>
        <dbReference type="ARBA" id="ARBA00022723"/>
    </source>
</evidence>
<dbReference type="Pfam" id="PF00211">
    <property type="entry name" value="Guanylate_cyc"/>
    <property type="match status" value="2"/>
</dbReference>
<evidence type="ECO:0000256" key="5">
    <source>
        <dbReference type="ARBA" id="ARBA00022692"/>
    </source>
</evidence>
<dbReference type="PROSITE" id="PS00452">
    <property type="entry name" value="GUANYLATE_CYCLASE_1"/>
    <property type="match status" value="1"/>
</dbReference>
<dbReference type="EC" id="4.6.1.1" evidence="4"/>
<feature type="transmembrane region" description="Helical" evidence="15">
    <location>
        <begin position="84"/>
        <end position="103"/>
    </location>
</feature>
<feature type="domain" description="Guanylate cyclase" evidence="16">
    <location>
        <begin position="864"/>
        <end position="1018"/>
    </location>
</feature>
<feature type="domain" description="Guanylate cyclase" evidence="16">
    <location>
        <begin position="291"/>
        <end position="418"/>
    </location>
</feature>
<dbReference type="GO" id="GO:0035556">
    <property type="term" value="P:intracellular signal transduction"/>
    <property type="evidence" value="ECO:0007669"/>
    <property type="project" value="InterPro"/>
</dbReference>
<gene>
    <name evidence="17" type="primary">100636336</name>
</gene>
<dbReference type="Gene3D" id="3.30.70.1230">
    <property type="entry name" value="Nucleotide cyclase"/>
    <property type="match status" value="2"/>
</dbReference>
<evidence type="ECO:0000256" key="1">
    <source>
        <dbReference type="ARBA" id="ARBA00001593"/>
    </source>
</evidence>
<dbReference type="GO" id="GO:0006171">
    <property type="term" value="P:cAMP biosynthetic process"/>
    <property type="evidence" value="ECO:0007669"/>
    <property type="project" value="UniProtKB-KW"/>
</dbReference>
<dbReference type="GO" id="GO:0005886">
    <property type="term" value="C:plasma membrane"/>
    <property type="evidence" value="ECO:0007669"/>
    <property type="project" value="TreeGrafter"/>
</dbReference>
<dbReference type="PANTHER" id="PTHR45627:SF12">
    <property type="entry name" value="ADENYLATE CYCLASE TYPE 2"/>
    <property type="match status" value="1"/>
</dbReference>
<keyword evidence="12 15" id="KW-0472">Membrane</keyword>
<keyword evidence="18" id="KW-1185">Reference proteome</keyword>
<evidence type="ECO:0000256" key="10">
    <source>
        <dbReference type="ARBA" id="ARBA00022989"/>
    </source>
</evidence>
<dbReference type="InterPro" id="IPR018297">
    <property type="entry name" value="A/G_cyclase_CS"/>
</dbReference>
<evidence type="ECO:0000256" key="12">
    <source>
        <dbReference type="ARBA" id="ARBA00023136"/>
    </source>
</evidence>
<dbReference type="SMART" id="SM00044">
    <property type="entry name" value="CYCc"/>
    <property type="match status" value="2"/>
</dbReference>
<evidence type="ECO:0000256" key="11">
    <source>
        <dbReference type="ARBA" id="ARBA00022998"/>
    </source>
</evidence>
<name>A0AAN0JF01_AMPQE</name>
<reference evidence="17" key="2">
    <citation type="submission" date="2024-06" db="UniProtKB">
        <authorList>
            <consortium name="EnsemblMetazoa"/>
        </authorList>
    </citation>
    <scope>IDENTIFICATION</scope>
</reference>
<dbReference type="PANTHER" id="PTHR45627">
    <property type="entry name" value="ADENYLATE CYCLASE TYPE 1"/>
    <property type="match status" value="1"/>
</dbReference>
<dbReference type="InterPro" id="IPR001054">
    <property type="entry name" value="A/G_cyclase"/>
</dbReference>
<feature type="transmembrane region" description="Helical" evidence="15">
    <location>
        <begin position="57"/>
        <end position="78"/>
    </location>
</feature>
<keyword evidence="6" id="KW-0479">Metal-binding</keyword>
<evidence type="ECO:0000256" key="3">
    <source>
        <dbReference type="ARBA" id="ARBA00004141"/>
    </source>
</evidence>
<keyword evidence="11" id="KW-0115">cAMP biosynthesis</keyword>
<keyword evidence="7" id="KW-0547">Nucleotide-binding</keyword>
<dbReference type="GO" id="GO:0046872">
    <property type="term" value="F:metal ion binding"/>
    <property type="evidence" value="ECO:0007669"/>
    <property type="project" value="UniProtKB-KW"/>
</dbReference>
<dbReference type="GO" id="GO:0004016">
    <property type="term" value="F:adenylate cyclase activity"/>
    <property type="evidence" value="ECO:0007669"/>
    <property type="project" value="UniProtKB-EC"/>
</dbReference>
<evidence type="ECO:0000256" key="14">
    <source>
        <dbReference type="RuleBase" id="RU000405"/>
    </source>
</evidence>
<evidence type="ECO:0000259" key="16">
    <source>
        <dbReference type="PROSITE" id="PS50125"/>
    </source>
</evidence>
<dbReference type="InterPro" id="IPR029787">
    <property type="entry name" value="Nucleotide_cyclase"/>
</dbReference>
<feature type="transmembrane region" description="Helical" evidence="15">
    <location>
        <begin position="164"/>
        <end position="185"/>
    </location>
</feature>
<feature type="transmembrane region" description="Helical" evidence="15">
    <location>
        <begin position="618"/>
        <end position="643"/>
    </location>
</feature>
<keyword evidence="10 15" id="KW-1133">Transmembrane helix</keyword>
<feature type="transmembrane region" description="Helical" evidence="15">
    <location>
        <begin position="734"/>
        <end position="757"/>
    </location>
</feature>
<feature type="transmembrane region" description="Helical" evidence="15">
    <location>
        <begin position="664"/>
        <end position="686"/>
    </location>
</feature>
<dbReference type="PROSITE" id="PS50125">
    <property type="entry name" value="GUANYLATE_CYCLASE_2"/>
    <property type="match status" value="2"/>
</dbReference>
<evidence type="ECO:0000313" key="17">
    <source>
        <dbReference type="EnsemblMetazoa" id="XP_019855356.1"/>
    </source>
</evidence>
<comment type="catalytic activity">
    <reaction evidence="1">
        <text>ATP = 3',5'-cyclic AMP + diphosphate</text>
        <dbReference type="Rhea" id="RHEA:15389"/>
        <dbReference type="ChEBI" id="CHEBI:30616"/>
        <dbReference type="ChEBI" id="CHEBI:33019"/>
        <dbReference type="ChEBI" id="CHEBI:58165"/>
        <dbReference type="EC" id="4.6.1.1"/>
    </reaction>
</comment>
<accession>A0AAN0JF01</accession>
<dbReference type="AlphaFoldDB" id="A0AAN0JF01"/>
<protein>
    <recommendedName>
        <fullName evidence="4">adenylate cyclase</fullName>
        <ecNumber evidence="4">4.6.1.1</ecNumber>
    </recommendedName>
</protein>
<dbReference type="GO" id="GO:0005524">
    <property type="term" value="F:ATP binding"/>
    <property type="evidence" value="ECO:0007669"/>
    <property type="project" value="UniProtKB-KW"/>
</dbReference>
<dbReference type="Proteomes" id="UP000007879">
    <property type="component" value="Unassembled WGS sequence"/>
</dbReference>
<keyword evidence="13 14" id="KW-0456">Lyase</keyword>
<dbReference type="FunFam" id="3.30.70.1230:FF:000024">
    <property type="entry name" value="ACXA, isoform A"/>
    <property type="match status" value="1"/>
</dbReference>
<proteinExistence type="inferred from homology"/>
<evidence type="ECO:0000256" key="15">
    <source>
        <dbReference type="SAM" id="Phobius"/>
    </source>
</evidence>
<dbReference type="EnsemblMetazoa" id="XM_019999797.1">
    <property type="protein sequence ID" value="XP_019855356.1"/>
    <property type="gene ID" value="LOC100636336"/>
</dbReference>
<evidence type="ECO:0000256" key="7">
    <source>
        <dbReference type="ARBA" id="ARBA00022741"/>
    </source>
</evidence>
<dbReference type="SUPFAM" id="SSF55073">
    <property type="entry name" value="Nucleotide cyclase"/>
    <property type="match status" value="2"/>
</dbReference>
<dbReference type="CDD" id="cd07302">
    <property type="entry name" value="CHD"/>
    <property type="match status" value="2"/>
</dbReference>
<reference evidence="18" key="1">
    <citation type="journal article" date="2010" name="Nature">
        <title>The Amphimedon queenslandica genome and the evolution of animal complexity.</title>
        <authorList>
            <person name="Srivastava M."/>
            <person name="Simakov O."/>
            <person name="Chapman J."/>
            <person name="Fahey B."/>
            <person name="Gauthier M.E."/>
            <person name="Mitros T."/>
            <person name="Richards G.S."/>
            <person name="Conaco C."/>
            <person name="Dacre M."/>
            <person name="Hellsten U."/>
            <person name="Larroux C."/>
            <person name="Putnam N.H."/>
            <person name="Stanke M."/>
            <person name="Adamska M."/>
            <person name="Darling A."/>
            <person name="Degnan S.M."/>
            <person name="Oakley T.H."/>
            <person name="Plachetzki D.C."/>
            <person name="Zhai Y."/>
            <person name="Adamski M."/>
            <person name="Calcino A."/>
            <person name="Cummins S.F."/>
            <person name="Goodstein D.M."/>
            <person name="Harris C."/>
            <person name="Jackson D.J."/>
            <person name="Leys S.P."/>
            <person name="Shu S."/>
            <person name="Woodcroft B.J."/>
            <person name="Vervoort M."/>
            <person name="Kosik K.S."/>
            <person name="Manning G."/>
            <person name="Degnan B.M."/>
            <person name="Rokhsar D.S."/>
        </authorList>
    </citation>
    <scope>NUCLEOTIDE SEQUENCE [LARGE SCALE GENOMIC DNA]</scope>
</reference>
<feature type="transmembrane region" description="Helical" evidence="15">
    <location>
        <begin position="140"/>
        <end position="157"/>
    </location>
</feature>